<evidence type="ECO:0000313" key="5">
    <source>
        <dbReference type="Proteomes" id="UP000215545"/>
    </source>
</evidence>
<feature type="transmembrane region" description="Helical" evidence="1">
    <location>
        <begin position="222"/>
        <end position="240"/>
    </location>
</feature>
<dbReference type="EMBL" id="MWSK01000003">
    <property type="protein sequence ID" value="OXS78307.1"/>
    <property type="molecule type" value="Genomic_DNA"/>
</dbReference>
<keyword evidence="5" id="KW-1185">Reference proteome</keyword>
<reference evidence="5" key="2">
    <citation type="submission" date="2017-03" db="EMBL/GenBank/DDBJ databases">
        <title>Bacillus sp. V-88(T) DSM27956, whole genome shotgun sequencing project.</title>
        <authorList>
            <person name="Dastager S.G."/>
            <person name="Neurgaonkar P.S."/>
            <person name="Dharne M.S."/>
        </authorList>
    </citation>
    <scope>NUCLEOTIDE SEQUENCE [LARGE SCALE GENOMIC DNA]</scope>
    <source>
        <strain evidence="5">DSM 25145</strain>
    </source>
</reference>
<organism evidence="3 4">
    <name type="scientific">Domibacillus enclensis</name>
    <dbReference type="NCBI Taxonomy" id="1017273"/>
    <lineage>
        <taxon>Bacteria</taxon>
        <taxon>Bacillati</taxon>
        <taxon>Bacillota</taxon>
        <taxon>Bacilli</taxon>
        <taxon>Bacillales</taxon>
        <taxon>Bacillaceae</taxon>
        <taxon>Domibacillus</taxon>
    </lineage>
</organism>
<evidence type="ECO:0000313" key="4">
    <source>
        <dbReference type="Proteomes" id="UP000186385"/>
    </source>
</evidence>
<protein>
    <submittedName>
        <fullName evidence="2">DUF368 domain-containing protein</fullName>
    </submittedName>
    <submittedName>
        <fullName evidence="3">Putative membrane protein</fullName>
    </submittedName>
</protein>
<feature type="transmembrane region" description="Helical" evidence="1">
    <location>
        <begin position="112"/>
        <end position="131"/>
    </location>
</feature>
<keyword evidence="1" id="KW-0472">Membrane</keyword>
<evidence type="ECO:0000313" key="2">
    <source>
        <dbReference type="EMBL" id="OXS78307.1"/>
    </source>
</evidence>
<reference evidence="2" key="3">
    <citation type="submission" date="2017-03" db="EMBL/GenBank/DDBJ databases">
        <authorList>
            <person name="Dastager S.G."/>
            <person name="Neurgaonkar P.S."/>
            <person name="Dharne M.S."/>
        </authorList>
    </citation>
    <scope>NUCLEOTIDE SEQUENCE</scope>
    <source>
        <strain evidence="2">DSM 25145</strain>
    </source>
</reference>
<keyword evidence="1" id="KW-0812">Transmembrane</keyword>
<dbReference type="AlphaFoldDB" id="A0A1N6TL23"/>
<feature type="transmembrane region" description="Helical" evidence="1">
    <location>
        <begin position="191"/>
        <end position="210"/>
    </location>
</feature>
<dbReference type="Proteomes" id="UP000186385">
    <property type="component" value="Unassembled WGS sequence"/>
</dbReference>
<feature type="transmembrane region" description="Helical" evidence="1">
    <location>
        <begin position="20"/>
        <end position="40"/>
    </location>
</feature>
<feature type="transmembrane region" description="Helical" evidence="1">
    <location>
        <begin position="85"/>
        <end position="100"/>
    </location>
</feature>
<gene>
    <name evidence="2" type="ORF">B1B05_06740</name>
    <name evidence="3" type="ORF">SAMN05443094_10317</name>
</gene>
<dbReference type="PANTHER" id="PTHR37308">
    <property type="entry name" value="INTEGRAL MEMBRANE PROTEIN"/>
    <property type="match status" value="1"/>
</dbReference>
<dbReference type="RefSeq" id="WP_045851649.1">
    <property type="nucleotide sequence ID" value="NZ_FTLX01000003.1"/>
</dbReference>
<dbReference type="Proteomes" id="UP000215545">
    <property type="component" value="Unassembled WGS sequence"/>
</dbReference>
<dbReference type="EMBL" id="FTLX01000003">
    <property type="protein sequence ID" value="SIQ54092.1"/>
    <property type="molecule type" value="Genomic_DNA"/>
</dbReference>
<name>A0A1N6TL23_9BACI</name>
<dbReference type="PANTHER" id="PTHR37308:SF1">
    <property type="entry name" value="POLYPRENYL-PHOSPHATE TRANSPORTER"/>
    <property type="match status" value="1"/>
</dbReference>
<dbReference type="STRING" id="1017273.SAMN05443094_10317"/>
<proteinExistence type="predicted"/>
<dbReference type="InterPro" id="IPR007163">
    <property type="entry name" value="VCA0040-like"/>
</dbReference>
<feature type="transmembrane region" description="Helical" evidence="1">
    <location>
        <begin position="52"/>
        <end position="73"/>
    </location>
</feature>
<reference evidence="3 4" key="1">
    <citation type="submission" date="2017-01" db="EMBL/GenBank/DDBJ databases">
        <authorList>
            <person name="Mah S.A."/>
            <person name="Swanson W.J."/>
            <person name="Moy G.W."/>
            <person name="Vacquier V.D."/>
        </authorList>
    </citation>
    <scope>NUCLEOTIDE SEQUENCE [LARGE SCALE GENOMIC DNA]</scope>
    <source>
        <strain evidence="3 4">NIO-1016</strain>
    </source>
</reference>
<evidence type="ECO:0000313" key="3">
    <source>
        <dbReference type="EMBL" id="SIQ54092.1"/>
    </source>
</evidence>
<accession>A0A1N6TL23</accession>
<keyword evidence="1" id="KW-1133">Transmembrane helix</keyword>
<dbReference type="OrthoDB" id="9793746at2"/>
<evidence type="ECO:0000256" key="1">
    <source>
        <dbReference type="SAM" id="Phobius"/>
    </source>
</evidence>
<dbReference type="Pfam" id="PF04018">
    <property type="entry name" value="VCA0040-like"/>
    <property type="match status" value="1"/>
</dbReference>
<sequence length="271" mass="28835">MEWKNLYRGAAMGISDLIPGVSGGTIAFVLGIYEQLLAAISGFFSREWRKHLAFLIPLGIGMAGTILSLSRAIEYLLAHYFEPTQFFFLGLIIGVVPFMVKQANVKETFKASHLLVLLAAVLLLAWMAFVNPGSREMGSELEAGDFVLLFFSGWLASMAMLLPGISGSFLLLLIGVYPVVINALSTFNVPVIAAVGAGVMLGFVISSKAIRFALSHFPYMTYALIIGLILGSIFTVFPGIPASGSAAAASVVTFVLGLGLTYAIGKKEPAS</sequence>
<feature type="transmembrane region" description="Helical" evidence="1">
    <location>
        <begin position="246"/>
        <end position="265"/>
    </location>
</feature>